<feature type="region of interest" description="Disordered" evidence="8">
    <location>
        <begin position="1"/>
        <end position="25"/>
    </location>
</feature>
<evidence type="ECO:0000256" key="4">
    <source>
        <dbReference type="ARBA" id="ARBA00034725"/>
    </source>
</evidence>
<keyword evidence="3" id="KW-0378">Hydrolase</keyword>
<name>A0A8S3RK77_MYTED</name>
<organism evidence="9 10">
    <name type="scientific">Mytilus edulis</name>
    <name type="common">Blue mussel</name>
    <dbReference type="NCBI Taxonomy" id="6550"/>
    <lineage>
        <taxon>Eukaryota</taxon>
        <taxon>Metazoa</taxon>
        <taxon>Spiralia</taxon>
        <taxon>Lophotrochozoa</taxon>
        <taxon>Mollusca</taxon>
        <taxon>Bivalvia</taxon>
        <taxon>Autobranchia</taxon>
        <taxon>Pteriomorphia</taxon>
        <taxon>Mytilida</taxon>
        <taxon>Mytiloidea</taxon>
        <taxon>Mytilidae</taxon>
        <taxon>Mytilinae</taxon>
        <taxon>Mytilus</taxon>
    </lineage>
</organism>
<sequence>MSWNSPAPPPPPPVLPPSSSTPPKLTRQSTYVTQICDQKDVRKSFHERLEKNVLKRNGKKIVVSMNKEVTPVLQDGPSCGLVAVVMAAQLFDTNLTFDCIFNAAKQKGFTRQGEMFSASNMKQLVEDMISDTRVTSLDMDTGPELLINHLVKGDVCLIPYDSDFNFEPCNKKGHKAHWALLTGFGLVLDSSVSDKKGLTMDDGCVFNVASDTILSNNLLDDAEDILVYGLQGKSQYPGVWSLSSIIASNRNLVEVDPNKQDDDIGYILPEEGIDKALCSKALVLSRGNLNPQ</sequence>
<evidence type="ECO:0000256" key="6">
    <source>
        <dbReference type="ARBA" id="ARBA00034908"/>
    </source>
</evidence>
<dbReference type="OrthoDB" id="198816at2759"/>
<dbReference type="GO" id="GO:0004177">
    <property type="term" value="F:aminopeptidase activity"/>
    <property type="evidence" value="ECO:0007669"/>
    <property type="project" value="UniProtKB-KW"/>
</dbReference>
<dbReference type="Proteomes" id="UP000683360">
    <property type="component" value="Unassembled WGS sequence"/>
</dbReference>
<proteinExistence type="inferred from homology"/>
<evidence type="ECO:0000256" key="8">
    <source>
        <dbReference type="SAM" id="MobiDB-lite"/>
    </source>
</evidence>
<evidence type="ECO:0000313" key="10">
    <source>
        <dbReference type="Proteomes" id="UP000683360"/>
    </source>
</evidence>
<comment type="similarity">
    <text evidence="4">Belongs to the ACTMAP family.</text>
</comment>
<protein>
    <recommendedName>
        <fullName evidence="5">Actin maturation protease</fullName>
    </recommendedName>
    <alternativeName>
        <fullName evidence="6">Actin aminopeptidase ACTMAP</fullName>
    </alternativeName>
</protein>
<comment type="catalytic activity">
    <reaction evidence="7">
        <text>N-terminal N(alpha)-acetyl-L-cysteinyl-L-aspartyl-[protein] + H2O = N-terminal L-aspartyl-[protein] + N-acetyl-L-cysteine</text>
        <dbReference type="Rhea" id="RHEA:74579"/>
        <dbReference type="Rhea" id="RHEA-COMP:12669"/>
        <dbReference type="Rhea" id="RHEA-COMP:18395"/>
        <dbReference type="ChEBI" id="CHEBI:15377"/>
        <dbReference type="ChEBI" id="CHEBI:64720"/>
        <dbReference type="ChEBI" id="CHEBI:78236"/>
        <dbReference type="ChEBI" id="CHEBI:193599"/>
    </reaction>
    <physiologicalReaction direction="left-to-right" evidence="7">
        <dbReference type="Rhea" id="RHEA:74580"/>
    </physiologicalReaction>
</comment>
<evidence type="ECO:0000256" key="2">
    <source>
        <dbReference type="ARBA" id="ARBA00022670"/>
    </source>
</evidence>
<dbReference type="PANTHER" id="PTHR28631">
    <property type="entry name" value="UPF0692 PROTEIN C19ORF54"/>
    <property type="match status" value="1"/>
</dbReference>
<evidence type="ECO:0000256" key="5">
    <source>
        <dbReference type="ARBA" id="ARBA00034848"/>
    </source>
</evidence>
<evidence type="ECO:0000313" key="9">
    <source>
        <dbReference type="EMBL" id="CAG2209034.1"/>
    </source>
</evidence>
<dbReference type="PANTHER" id="PTHR28631:SF1">
    <property type="entry name" value="ACTIN MATURATION PROTEASE"/>
    <property type="match status" value="1"/>
</dbReference>
<evidence type="ECO:0000256" key="3">
    <source>
        <dbReference type="ARBA" id="ARBA00022801"/>
    </source>
</evidence>
<comment type="caution">
    <text evidence="9">The sequence shown here is derived from an EMBL/GenBank/DDBJ whole genome shotgun (WGS) entry which is preliminary data.</text>
</comment>
<gene>
    <name evidence="9" type="ORF">MEDL_23191</name>
</gene>
<dbReference type="EMBL" id="CAJPWZ010001131">
    <property type="protein sequence ID" value="CAG2209034.1"/>
    <property type="molecule type" value="Genomic_DNA"/>
</dbReference>
<dbReference type="GO" id="GO:0006508">
    <property type="term" value="P:proteolysis"/>
    <property type="evidence" value="ECO:0007669"/>
    <property type="project" value="UniProtKB-KW"/>
</dbReference>
<keyword evidence="10" id="KW-1185">Reference proteome</keyword>
<reference evidence="9" key="1">
    <citation type="submission" date="2021-03" db="EMBL/GenBank/DDBJ databases">
        <authorList>
            <person name="Bekaert M."/>
        </authorList>
    </citation>
    <scope>NUCLEOTIDE SEQUENCE</scope>
</reference>
<accession>A0A8S3RK77</accession>
<dbReference type="AlphaFoldDB" id="A0A8S3RK77"/>
<evidence type="ECO:0000256" key="7">
    <source>
        <dbReference type="ARBA" id="ARBA00049041"/>
    </source>
</evidence>
<dbReference type="Pfam" id="PF21646">
    <property type="entry name" value="ACTMAP-like_C"/>
    <property type="match status" value="1"/>
</dbReference>
<evidence type="ECO:0000256" key="1">
    <source>
        <dbReference type="ARBA" id="ARBA00022438"/>
    </source>
</evidence>
<dbReference type="InterPro" id="IPR040043">
    <property type="entry name" value="ACTMAP"/>
</dbReference>
<feature type="compositionally biased region" description="Pro residues" evidence="8">
    <location>
        <begin position="1"/>
        <end position="20"/>
    </location>
</feature>
<keyword evidence="1" id="KW-0031">Aminopeptidase</keyword>
<keyword evidence="2" id="KW-0645">Protease</keyword>